<dbReference type="AlphaFoldDB" id="A0AAW1RX30"/>
<feature type="repeat" description="CHCR" evidence="9">
    <location>
        <begin position="568"/>
        <end position="768"/>
    </location>
</feature>
<dbReference type="GO" id="GO:0006904">
    <property type="term" value="P:vesicle docking involved in exocytosis"/>
    <property type="evidence" value="ECO:0007669"/>
    <property type="project" value="TreeGrafter"/>
</dbReference>
<dbReference type="EMBL" id="JALJOS010000006">
    <property type="protein sequence ID" value="KAK9837933.1"/>
    <property type="molecule type" value="Genomic_DNA"/>
</dbReference>
<feature type="repeat" description="CHCR" evidence="9">
    <location>
        <begin position="401"/>
        <end position="555"/>
    </location>
</feature>
<name>A0AAW1RX30_9CHLO</name>
<evidence type="ECO:0000259" key="13">
    <source>
        <dbReference type="Pfam" id="PF23341"/>
    </source>
</evidence>
<gene>
    <name evidence="14" type="ORF">WJX74_008082</name>
</gene>
<feature type="region of interest" description="Disordered" evidence="11">
    <location>
        <begin position="628"/>
        <end position="664"/>
    </location>
</feature>
<organism evidence="14 15">
    <name type="scientific">Apatococcus lobatus</name>
    <dbReference type="NCBI Taxonomy" id="904363"/>
    <lineage>
        <taxon>Eukaryota</taxon>
        <taxon>Viridiplantae</taxon>
        <taxon>Chlorophyta</taxon>
        <taxon>core chlorophytes</taxon>
        <taxon>Trebouxiophyceae</taxon>
        <taxon>Chlorellales</taxon>
        <taxon>Chlorellaceae</taxon>
        <taxon>Apatococcus</taxon>
    </lineage>
</organism>
<dbReference type="GO" id="GO:0007033">
    <property type="term" value="P:vacuole organization"/>
    <property type="evidence" value="ECO:0007669"/>
    <property type="project" value="TreeGrafter"/>
</dbReference>
<keyword evidence="4" id="KW-0863">Zinc-finger</keyword>
<dbReference type="InterPro" id="IPR016528">
    <property type="entry name" value="VPS11"/>
</dbReference>
<dbReference type="PANTHER" id="PTHR23323">
    <property type="entry name" value="VACUOLAR PROTEIN SORTING-ASSOCIATED PROTEIN"/>
    <property type="match status" value="1"/>
</dbReference>
<dbReference type="GO" id="GO:0006886">
    <property type="term" value="P:intracellular protein transport"/>
    <property type="evidence" value="ECO:0007669"/>
    <property type="project" value="UniProtKB-UniRule"/>
</dbReference>
<evidence type="ECO:0000313" key="14">
    <source>
        <dbReference type="EMBL" id="KAK9837933.1"/>
    </source>
</evidence>
<dbReference type="PIRSF" id="PIRSF007860">
    <property type="entry name" value="VPS11"/>
    <property type="match status" value="1"/>
</dbReference>
<evidence type="ECO:0000256" key="1">
    <source>
        <dbReference type="ARBA" id="ARBA00004184"/>
    </source>
</evidence>
<dbReference type="InterPro" id="IPR057307">
    <property type="entry name" value="PEP5_VPS11_N"/>
</dbReference>
<keyword evidence="2" id="KW-0813">Transport</keyword>
<keyword evidence="10" id="KW-0175">Coiled coil</keyword>
<dbReference type="Gene3D" id="1.25.40.10">
    <property type="entry name" value="Tetratricopeptide repeat domain"/>
    <property type="match status" value="1"/>
</dbReference>
<feature type="domain" description="Vacuolar protein sorting protein 11 C-terminal" evidence="12">
    <location>
        <begin position="895"/>
        <end position="937"/>
    </location>
</feature>
<evidence type="ECO:0000259" key="12">
    <source>
        <dbReference type="Pfam" id="PF12451"/>
    </source>
</evidence>
<keyword evidence="5" id="KW-0862">Zinc</keyword>
<keyword evidence="6" id="KW-0653">Protein transport</keyword>
<evidence type="ECO:0000256" key="9">
    <source>
        <dbReference type="PROSITE-ProRule" id="PRU01006"/>
    </source>
</evidence>
<evidence type="ECO:0000256" key="3">
    <source>
        <dbReference type="ARBA" id="ARBA00022723"/>
    </source>
</evidence>
<dbReference type="Proteomes" id="UP001438707">
    <property type="component" value="Unassembled WGS sequence"/>
</dbReference>
<dbReference type="GO" id="GO:0030674">
    <property type="term" value="F:protein-macromolecule adaptor activity"/>
    <property type="evidence" value="ECO:0007669"/>
    <property type="project" value="TreeGrafter"/>
</dbReference>
<comment type="function">
    <text evidence="8">Involved in regulating membrane fusion at the tonoplast and the prevacuolar compartment.</text>
</comment>
<sequence length="939" mass="102334">MSLGWKKFSFFEQAELDQLGLPEDLTCGAEGPDGGLFLGAATGSVSLLEPSLAPRTSFQAHQHTILQLTYLEAKKTLVTLGLEDASHLSATLKVWLCNHKGRPDKAPAAANPTQDVAQQAPLCLKTIKVFTTKAMDTELLCMAVHGGSWPQAHVAIGTRSGNVLVLHGDFVRDKLQRANLVADPHASPTASQPISDVGFTGQDGKLFLYAVTEKLTLAFNVANGARVVLDEAGAAPGCSTLDSEGELVVGRPEAVYFYSPDGRGPCFVFEGQKHQLHWLDHYLVAASSQDMGSVGVGHTLQLYDMRNKLIAASLSLAEKPRQILCRSGLVLIPLPGGHVIRLQEKGLAAKLELLFTKSLYPIALNMARFEQADEGIVARIQQRYGDHLHARGDYDGAMSQYMATMGHLEASYVIRKFLDAQRIHNLTAYLEQLHEKGLATADHTTLLLNCYTKAKDVDKLDRFLKGAERQGASGTLPFSIDTAVKVCRAAGYFEHALDVAKAAGEHELYLDILLEDCSGFDEALTYLQTLPASQAASVLQKHGKALINGRPEETTALLMRLCTSGEGPGQGGEPAPVTAQVADFAHLFADRPQALMLLCEFVLNSLRSPPSEALLYHTLLELYLNDGRTTNTGPEGDSPTASVSHQESSSSGEVDGALSASMTGSATWQREQAKELLNRGWAAGEEPLYSADHALVVCRMHGFSDGLIFLYERMRLFREGLKVHMESGDHGALIDACVRWGDINRGGDPQLWHEVLDFFAAQPTDCAAEVQEMLSHIERGNLLPPMVVLQTLARNPHLKLAVVKEYMGRQLQAESSHIEEDRRQIAKYKKEAAEARKEAEELTTKAKVFQNSKDALSGGALELPAVHFLCGHSYNARSLGENDQECPLCAPKFRQTLSIKRSLQAGAKEPDKFFTQLKQSADGFGVVAEFFGRGMMNNE</sequence>
<dbReference type="Pfam" id="PF12451">
    <property type="entry name" value="VPS11_C"/>
    <property type="match status" value="1"/>
</dbReference>
<accession>A0AAW1RX30</accession>
<dbReference type="GO" id="GO:0048284">
    <property type="term" value="P:organelle fusion"/>
    <property type="evidence" value="ECO:0007669"/>
    <property type="project" value="TreeGrafter"/>
</dbReference>
<dbReference type="InterPro" id="IPR057308">
    <property type="entry name" value="CHCR_PEP5_VPS11"/>
</dbReference>
<dbReference type="GO" id="GO:0008270">
    <property type="term" value="F:zinc ion binding"/>
    <property type="evidence" value="ECO:0007669"/>
    <property type="project" value="UniProtKB-KW"/>
</dbReference>
<feature type="domain" description="PEP5/VPS11 N-terminal" evidence="13">
    <location>
        <begin position="5"/>
        <end position="344"/>
    </location>
</feature>
<dbReference type="Pfam" id="PF23356">
    <property type="entry name" value="TPR_PEP5_VPS11"/>
    <property type="match status" value="2"/>
</dbReference>
<comment type="subunit">
    <text evidence="8">Core component of at least two putative endosomal tethering complexes, the homotypic fusion and vacuole protein sorting (HOPS) complex and the class C core vacuole/endosome tethering (CORVET) complex.</text>
</comment>
<dbReference type="GO" id="GO:0007032">
    <property type="term" value="P:endosome organization"/>
    <property type="evidence" value="ECO:0007669"/>
    <property type="project" value="TreeGrafter"/>
</dbReference>
<protein>
    <recommendedName>
        <fullName evidence="8">Vacuolar protein sorting-associated protein 11 homolog</fullName>
    </recommendedName>
</protein>
<comment type="similarity">
    <text evidence="8">Belongs to the VPS11 family.</text>
</comment>
<evidence type="ECO:0000256" key="4">
    <source>
        <dbReference type="ARBA" id="ARBA00022771"/>
    </source>
</evidence>
<dbReference type="InterPro" id="IPR000547">
    <property type="entry name" value="Clathrin_H-chain/VPS_repeat"/>
</dbReference>
<dbReference type="GO" id="GO:0033263">
    <property type="term" value="C:CORVET complex"/>
    <property type="evidence" value="ECO:0007669"/>
    <property type="project" value="UniProtKB-UniRule"/>
</dbReference>
<evidence type="ECO:0000256" key="2">
    <source>
        <dbReference type="ARBA" id="ARBA00022448"/>
    </source>
</evidence>
<feature type="compositionally biased region" description="Low complexity" evidence="11">
    <location>
        <begin position="642"/>
        <end position="651"/>
    </location>
</feature>
<keyword evidence="3" id="KW-0479">Metal-binding</keyword>
<reference evidence="14 15" key="1">
    <citation type="journal article" date="2024" name="Nat. Commun.">
        <title>Phylogenomics reveals the evolutionary origins of lichenization in chlorophyte algae.</title>
        <authorList>
            <person name="Puginier C."/>
            <person name="Libourel C."/>
            <person name="Otte J."/>
            <person name="Skaloud P."/>
            <person name="Haon M."/>
            <person name="Grisel S."/>
            <person name="Petersen M."/>
            <person name="Berrin J.G."/>
            <person name="Delaux P.M."/>
            <person name="Dal Grande F."/>
            <person name="Keller J."/>
        </authorList>
    </citation>
    <scope>NUCLEOTIDE SEQUENCE [LARGE SCALE GENOMIC DNA]</scope>
    <source>
        <strain evidence="14 15">SAG 2145</strain>
    </source>
</reference>
<evidence type="ECO:0000256" key="10">
    <source>
        <dbReference type="SAM" id="Coils"/>
    </source>
</evidence>
<dbReference type="InterPro" id="IPR024763">
    <property type="entry name" value="VPS11_C"/>
</dbReference>
<evidence type="ECO:0000256" key="8">
    <source>
        <dbReference type="PIRNR" id="PIRNR007860"/>
    </source>
</evidence>
<dbReference type="GO" id="GO:0009705">
    <property type="term" value="C:plant-type vacuole membrane"/>
    <property type="evidence" value="ECO:0007669"/>
    <property type="project" value="UniProtKB-UniRule"/>
</dbReference>
<keyword evidence="7 8" id="KW-0472">Membrane</keyword>
<comment type="caution">
    <text evidence="14">The sequence shown here is derived from an EMBL/GenBank/DDBJ whole genome shotgun (WGS) entry which is preliminary data.</text>
</comment>
<comment type="subcellular location">
    <subcellularLocation>
        <location evidence="1">Endomembrane system</location>
        <topology evidence="1">Peripheral membrane protein</topology>
    </subcellularLocation>
    <subcellularLocation>
        <location evidence="8">Vacuole membrane</location>
        <topology evidence="8">Peripheral membrane protein</topology>
    </subcellularLocation>
    <subcellularLocation>
        <location evidence="8">Prevacuolar compartment membrane</location>
        <topology evidence="8">Peripheral membrane protein</topology>
    </subcellularLocation>
</comment>
<evidence type="ECO:0000256" key="6">
    <source>
        <dbReference type="ARBA" id="ARBA00022927"/>
    </source>
</evidence>
<evidence type="ECO:0000313" key="15">
    <source>
        <dbReference type="Proteomes" id="UP001438707"/>
    </source>
</evidence>
<dbReference type="PROSITE" id="PS50236">
    <property type="entry name" value="CHCR"/>
    <property type="match status" value="2"/>
</dbReference>
<keyword evidence="8" id="KW-0926">Vacuole</keyword>
<dbReference type="PANTHER" id="PTHR23323:SF24">
    <property type="entry name" value="VACUOLAR PROTEIN SORTING-ASSOCIATED PROTEIN 11 HOMOLOG"/>
    <property type="match status" value="1"/>
</dbReference>
<evidence type="ECO:0000256" key="11">
    <source>
        <dbReference type="SAM" id="MobiDB-lite"/>
    </source>
</evidence>
<proteinExistence type="inferred from homology"/>
<dbReference type="InterPro" id="IPR011990">
    <property type="entry name" value="TPR-like_helical_dom_sf"/>
</dbReference>
<dbReference type="Pfam" id="PF23341">
    <property type="entry name" value="PEP5_VPS11_N"/>
    <property type="match status" value="1"/>
</dbReference>
<keyword evidence="15" id="KW-1185">Reference proteome</keyword>
<dbReference type="GO" id="GO:0030897">
    <property type="term" value="C:HOPS complex"/>
    <property type="evidence" value="ECO:0007669"/>
    <property type="project" value="UniProtKB-UniRule"/>
</dbReference>
<feature type="coiled-coil region" evidence="10">
    <location>
        <begin position="811"/>
        <end position="852"/>
    </location>
</feature>
<evidence type="ECO:0000256" key="7">
    <source>
        <dbReference type="ARBA" id="ARBA00023136"/>
    </source>
</evidence>
<evidence type="ECO:0000256" key="5">
    <source>
        <dbReference type="ARBA" id="ARBA00022833"/>
    </source>
</evidence>